<proteinExistence type="predicted"/>
<evidence type="ECO:0000313" key="3">
    <source>
        <dbReference type="Proteomes" id="UP001142374"/>
    </source>
</evidence>
<dbReference type="EMBL" id="JANIID010000004">
    <property type="protein sequence ID" value="MCQ8769524.1"/>
    <property type="molecule type" value="Genomic_DNA"/>
</dbReference>
<feature type="transmembrane region" description="Helical" evidence="1">
    <location>
        <begin position="60"/>
        <end position="87"/>
    </location>
</feature>
<dbReference type="Proteomes" id="UP001142374">
    <property type="component" value="Unassembled WGS sequence"/>
</dbReference>
<dbReference type="RefSeq" id="WP_168094496.1">
    <property type="nucleotide sequence ID" value="NZ_JAATER010000260.1"/>
</dbReference>
<feature type="transmembrane region" description="Helical" evidence="1">
    <location>
        <begin position="175"/>
        <end position="204"/>
    </location>
</feature>
<feature type="transmembrane region" description="Helical" evidence="1">
    <location>
        <begin position="21"/>
        <end position="40"/>
    </location>
</feature>
<comment type="caution">
    <text evidence="2">The sequence shown here is derived from an EMBL/GenBank/DDBJ whole genome shotgun (WGS) entry which is preliminary data.</text>
</comment>
<organism evidence="2 3">
    <name type="scientific">Streptomyces telluris</name>
    <dbReference type="NCBI Taxonomy" id="2720021"/>
    <lineage>
        <taxon>Bacteria</taxon>
        <taxon>Bacillati</taxon>
        <taxon>Actinomycetota</taxon>
        <taxon>Actinomycetes</taxon>
        <taxon>Kitasatosporales</taxon>
        <taxon>Streptomycetaceae</taxon>
        <taxon>Streptomyces</taxon>
    </lineage>
</organism>
<name>A0A9X2LEL5_9ACTN</name>
<keyword evidence="1" id="KW-1133">Transmembrane helix</keyword>
<dbReference type="AlphaFoldDB" id="A0A9X2LEL5"/>
<accession>A0A9X2LEL5</accession>
<evidence type="ECO:0000313" key="2">
    <source>
        <dbReference type="EMBL" id="MCQ8769524.1"/>
    </source>
</evidence>
<keyword evidence="1" id="KW-0812">Transmembrane</keyword>
<feature type="transmembrane region" description="Helical" evidence="1">
    <location>
        <begin position="142"/>
        <end position="163"/>
    </location>
</feature>
<evidence type="ECO:0000256" key="1">
    <source>
        <dbReference type="SAM" id="Phobius"/>
    </source>
</evidence>
<gene>
    <name evidence="2" type="ORF">NQU55_06980</name>
</gene>
<sequence>MKQQPARCNLWSPPTFVTATGALVAEAALAIGVFVLWSVVQPDAAPSPGGAGDPSEDDSGALGLIVIPFVLAVWTLVAAVLAAALVVPAAGLARWAGSRTGRAGDRWWVPVTAACVAAPAVLVAVLVSGHAGVLAEHPVTCLWWWAGVTAAVVPAGLLTLVADDRAASGRPRWRLPLWLLGGGCGAPLAALVLVTVVGLLVYAVTG</sequence>
<feature type="transmembrane region" description="Helical" evidence="1">
    <location>
        <begin position="107"/>
        <end position="130"/>
    </location>
</feature>
<protein>
    <submittedName>
        <fullName evidence="2">Uncharacterized protein</fullName>
    </submittedName>
</protein>
<keyword evidence="3" id="KW-1185">Reference proteome</keyword>
<keyword evidence="1" id="KW-0472">Membrane</keyword>
<reference evidence="2" key="1">
    <citation type="submission" date="2022-06" db="EMBL/GenBank/DDBJ databases">
        <title>WGS of actinobacteria.</title>
        <authorList>
            <person name="Thawai C."/>
        </authorList>
    </citation>
    <scope>NUCLEOTIDE SEQUENCE</scope>
    <source>
        <strain evidence="2">AA8</strain>
    </source>
</reference>